<name>A0A1F6F2C1_9BACT</name>
<proteinExistence type="predicted"/>
<evidence type="ECO:0000313" key="2">
    <source>
        <dbReference type="Proteomes" id="UP000177372"/>
    </source>
</evidence>
<evidence type="ECO:0000313" key="1">
    <source>
        <dbReference type="EMBL" id="OGG79999.1"/>
    </source>
</evidence>
<organism evidence="1 2">
    <name type="scientific">Candidatus Kaiserbacteria bacterium RIFCSPLOWO2_01_FULL_54_13</name>
    <dbReference type="NCBI Taxonomy" id="1798512"/>
    <lineage>
        <taxon>Bacteria</taxon>
        <taxon>Candidatus Kaiseribacteriota</taxon>
    </lineage>
</organism>
<dbReference type="AlphaFoldDB" id="A0A1F6F2C1"/>
<comment type="caution">
    <text evidence="1">The sequence shown here is derived from an EMBL/GenBank/DDBJ whole genome shotgun (WGS) entry which is preliminary data.</text>
</comment>
<protein>
    <submittedName>
        <fullName evidence="1">Uncharacterized protein</fullName>
    </submittedName>
</protein>
<accession>A0A1F6F2C1</accession>
<reference evidence="1 2" key="1">
    <citation type="journal article" date="2016" name="Nat. Commun.">
        <title>Thousands of microbial genomes shed light on interconnected biogeochemical processes in an aquifer system.</title>
        <authorList>
            <person name="Anantharaman K."/>
            <person name="Brown C.T."/>
            <person name="Hug L.A."/>
            <person name="Sharon I."/>
            <person name="Castelle C.J."/>
            <person name="Probst A.J."/>
            <person name="Thomas B.C."/>
            <person name="Singh A."/>
            <person name="Wilkins M.J."/>
            <person name="Karaoz U."/>
            <person name="Brodie E.L."/>
            <person name="Williams K.H."/>
            <person name="Hubbard S.S."/>
            <person name="Banfield J.F."/>
        </authorList>
    </citation>
    <scope>NUCLEOTIDE SEQUENCE [LARGE SCALE GENOMIC DNA]</scope>
</reference>
<gene>
    <name evidence="1" type="ORF">A3A39_01305</name>
</gene>
<dbReference type="EMBL" id="MFLZ01000015">
    <property type="protein sequence ID" value="OGG79999.1"/>
    <property type="molecule type" value="Genomic_DNA"/>
</dbReference>
<dbReference type="Proteomes" id="UP000177372">
    <property type="component" value="Unassembled WGS sequence"/>
</dbReference>
<sequence length="118" mass="12292">MIRSIAEIGGKDTPAAGATPARLSMPFPAVVDDIALVTFVAPEIPGTLSTATTVDNRGWDPIPAIEPGRAAIDAPFARAHIGAAYAAFCLGWAARPVSLVEKILESYEASVFIDDRAA</sequence>